<keyword evidence="1" id="KW-1133">Transmembrane helix</keyword>
<gene>
    <name evidence="2" type="ORF">Tci_835736</name>
</gene>
<sequence>VPQDHDVSSAALCFFIHVIYAISCLIIRSLSVMLSRISFHVLIRQLERDCNIDNVPALRQLALKDEHGFVIHLGSRLH</sequence>
<dbReference type="AlphaFoldDB" id="A0A699QEQ9"/>
<comment type="caution">
    <text evidence="2">The sequence shown here is derived from an EMBL/GenBank/DDBJ whole genome shotgun (WGS) entry which is preliminary data.</text>
</comment>
<evidence type="ECO:0000313" key="2">
    <source>
        <dbReference type="EMBL" id="GFC63766.1"/>
    </source>
</evidence>
<name>A0A699QEQ9_TANCI</name>
<keyword evidence="1" id="KW-0472">Membrane</keyword>
<reference evidence="2" key="1">
    <citation type="journal article" date="2019" name="Sci. Rep.">
        <title>Draft genome of Tanacetum cinerariifolium, the natural source of mosquito coil.</title>
        <authorList>
            <person name="Yamashiro T."/>
            <person name="Shiraishi A."/>
            <person name="Satake H."/>
            <person name="Nakayama K."/>
        </authorList>
    </citation>
    <scope>NUCLEOTIDE SEQUENCE</scope>
</reference>
<keyword evidence="1" id="KW-0812">Transmembrane</keyword>
<feature type="transmembrane region" description="Helical" evidence="1">
    <location>
        <begin position="6"/>
        <end position="27"/>
    </location>
</feature>
<organism evidence="2">
    <name type="scientific">Tanacetum cinerariifolium</name>
    <name type="common">Dalmatian daisy</name>
    <name type="synonym">Chrysanthemum cinerariifolium</name>
    <dbReference type="NCBI Taxonomy" id="118510"/>
    <lineage>
        <taxon>Eukaryota</taxon>
        <taxon>Viridiplantae</taxon>
        <taxon>Streptophyta</taxon>
        <taxon>Embryophyta</taxon>
        <taxon>Tracheophyta</taxon>
        <taxon>Spermatophyta</taxon>
        <taxon>Magnoliopsida</taxon>
        <taxon>eudicotyledons</taxon>
        <taxon>Gunneridae</taxon>
        <taxon>Pentapetalae</taxon>
        <taxon>asterids</taxon>
        <taxon>campanulids</taxon>
        <taxon>Asterales</taxon>
        <taxon>Asteraceae</taxon>
        <taxon>Asteroideae</taxon>
        <taxon>Anthemideae</taxon>
        <taxon>Anthemidinae</taxon>
        <taxon>Tanacetum</taxon>
    </lineage>
</organism>
<feature type="non-terminal residue" evidence="2">
    <location>
        <position position="1"/>
    </location>
</feature>
<accession>A0A699QEQ9</accession>
<evidence type="ECO:0000256" key="1">
    <source>
        <dbReference type="SAM" id="Phobius"/>
    </source>
</evidence>
<protein>
    <submittedName>
        <fullName evidence="2">Uncharacterized protein</fullName>
    </submittedName>
</protein>
<proteinExistence type="predicted"/>
<dbReference type="EMBL" id="BKCJ010999404">
    <property type="protein sequence ID" value="GFC63766.1"/>
    <property type="molecule type" value="Genomic_DNA"/>
</dbReference>